<sequence length="430" mass="48870">MSPTGTSTPTHNSGLFASRTRKRFVSYRLRGEYEKPWLEDPKFKRTKYNNYVVYVFMFLGVCAAAVVAFFQIRPAISGPICLVYEDAFDQGKLDDKFWNYEETLDGFGTRSFDWTTSDQKNVYTDEKGLHIVPTLTNETTSITTDQMWNGYTLNLTADGTCTEASTSACVANSNSTRGEMIPPVRSARINTKGKMGLRYGRVEVVAKLPKGDWLWPAIWMMPTDSAYGEWPRSGEMDIMESRGNGVSYPGGRNVYYTTLHWGPSSVLDTYWKTMSVRTQRRGDFTNEFHTFGIEWTDKYIYMYLDNRLTQVLYTKFHADKTLWQKGGFSEKSENDTLLADPWSNTTSTTGNAPFDQEFYLILNVAVGARNGWFSDGKGSKPWVDAATNAQWTFWDDADKWLPTWGEGDSRGMTVKSVKMWRSGSCGATEL</sequence>
<organism evidence="4 5">
    <name type="scientific">Diaporthe australafricana</name>
    <dbReference type="NCBI Taxonomy" id="127596"/>
    <lineage>
        <taxon>Eukaryota</taxon>
        <taxon>Fungi</taxon>
        <taxon>Dikarya</taxon>
        <taxon>Ascomycota</taxon>
        <taxon>Pezizomycotina</taxon>
        <taxon>Sordariomycetes</taxon>
        <taxon>Sordariomycetidae</taxon>
        <taxon>Diaporthales</taxon>
        <taxon>Diaporthaceae</taxon>
        <taxon>Diaporthe</taxon>
    </lineage>
</organism>
<comment type="caution">
    <text evidence="4">The sequence shown here is derived from an EMBL/GenBank/DDBJ whole genome shotgun (WGS) entry which is preliminary data.</text>
</comment>
<gene>
    <name evidence="4" type="ORF">Daus18300_013212</name>
</gene>
<evidence type="ECO:0000256" key="2">
    <source>
        <dbReference type="SAM" id="Phobius"/>
    </source>
</evidence>
<proteinExistence type="inferred from homology"/>
<feature type="transmembrane region" description="Helical" evidence="2">
    <location>
        <begin position="51"/>
        <end position="72"/>
    </location>
</feature>
<protein>
    <recommendedName>
        <fullName evidence="3">GH16 domain-containing protein</fullName>
    </recommendedName>
</protein>
<dbReference type="PANTHER" id="PTHR10963:SF55">
    <property type="entry name" value="GLYCOSIDE HYDROLASE FAMILY 16 PROTEIN"/>
    <property type="match status" value="1"/>
</dbReference>
<evidence type="ECO:0000259" key="3">
    <source>
        <dbReference type="PROSITE" id="PS51762"/>
    </source>
</evidence>
<dbReference type="PANTHER" id="PTHR10963">
    <property type="entry name" value="GLYCOSYL HYDROLASE-RELATED"/>
    <property type="match status" value="1"/>
</dbReference>
<dbReference type="InterPro" id="IPR000757">
    <property type="entry name" value="Beta-glucanase-like"/>
</dbReference>
<dbReference type="PROSITE" id="PS51762">
    <property type="entry name" value="GH16_2"/>
    <property type="match status" value="1"/>
</dbReference>
<keyword evidence="2" id="KW-0812">Transmembrane</keyword>
<reference evidence="4 5" key="1">
    <citation type="journal article" date="2024" name="IMA Fungus">
        <title>IMA Genome - F19 : A genome assembly and annotation guide to empower mycologists, including annotated draft genome sequences of Ceratocystis pirilliformis, Diaporthe australafricana, Fusarium ophioides, Paecilomyces lecythidis, and Sporothrix stenoceras.</title>
        <authorList>
            <person name="Aylward J."/>
            <person name="Wilson A.M."/>
            <person name="Visagie C.M."/>
            <person name="Spraker J."/>
            <person name="Barnes I."/>
            <person name="Buitendag C."/>
            <person name="Ceriani C."/>
            <person name="Del Mar Angel L."/>
            <person name="du Plessis D."/>
            <person name="Fuchs T."/>
            <person name="Gasser K."/>
            <person name="Kramer D."/>
            <person name="Li W."/>
            <person name="Munsamy K."/>
            <person name="Piso A."/>
            <person name="Price J.L."/>
            <person name="Sonnekus B."/>
            <person name="Thomas C."/>
            <person name="van der Nest A."/>
            <person name="van Dijk A."/>
            <person name="van Heerden A."/>
            <person name="van Vuuren N."/>
            <person name="Yilmaz N."/>
            <person name="Duong T.A."/>
            <person name="van der Merwe N.A."/>
            <person name="Wingfield M.J."/>
            <person name="Wingfield B.D."/>
        </authorList>
    </citation>
    <scope>NUCLEOTIDE SEQUENCE [LARGE SCALE GENOMIC DNA]</scope>
    <source>
        <strain evidence="4 5">CMW 18300</strain>
    </source>
</reference>
<dbReference type="Pfam" id="PF00722">
    <property type="entry name" value="Glyco_hydro_16"/>
    <property type="match status" value="1"/>
</dbReference>
<dbReference type="Proteomes" id="UP001583177">
    <property type="component" value="Unassembled WGS sequence"/>
</dbReference>
<keyword evidence="2" id="KW-0472">Membrane</keyword>
<dbReference type="InterPro" id="IPR013320">
    <property type="entry name" value="ConA-like_dom_sf"/>
</dbReference>
<dbReference type="Gene3D" id="2.60.120.200">
    <property type="match status" value="1"/>
</dbReference>
<keyword evidence="5" id="KW-1185">Reference proteome</keyword>
<dbReference type="EMBL" id="JAWRVE010000198">
    <property type="protein sequence ID" value="KAL1849605.1"/>
    <property type="molecule type" value="Genomic_DNA"/>
</dbReference>
<evidence type="ECO:0000256" key="1">
    <source>
        <dbReference type="ARBA" id="ARBA00006865"/>
    </source>
</evidence>
<dbReference type="InterPro" id="IPR050546">
    <property type="entry name" value="Glycosyl_Hydrlase_16"/>
</dbReference>
<evidence type="ECO:0000313" key="4">
    <source>
        <dbReference type="EMBL" id="KAL1849605.1"/>
    </source>
</evidence>
<comment type="similarity">
    <text evidence="1">Belongs to the glycosyl hydrolase 16 family.</text>
</comment>
<name>A0ABR3VZT7_9PEZI</name>
<evidence type="ECO:0000313" key="5">
    <source>
        <dbReference type="Proteomes" id="UP001583177"/>
    </source>
</evidence>
<feature type="domain" description="GH16" evidence="3">
    <location>
        <begin position="112"/>
        <end position="425"/>
    </location>
</feature>
<keyword evidence="2" id="KW-1133">Transmembrane helix</keyword>
<dbReference type="SUPFAM" id="SSF49899">
    <property type="entry name" value="Concanavalin A-like lectins/glucanases"/>
    <property type="match status" value="1"/>
</dbReference>
<accession>A0ABR3VZT7</accession>